<dbReference type="InterPro" id="IPR035906">
    <property type="entry name" value="MetI-like_sf"/>
</dbReference>
<dbReference type="EMBL" id="BAAANY010000003">
    <property type="protein sequence ID" value="GAA1662580.1"/>
    <property type="molecule type" value="Genomic_DNA"/>
</dbReference>
<sequence>MSVLTPSRRYSVFVHVMAIAVCVVILAPFGWLLIASIANDNDLLAVPLHWIPQHPTFDRYVQIFTAQGDNVFAGFRSSFFNSLIVATSTVLISTTVGVFGAYAFARLRFRGRRAVLMFFLSTYMVPPIALVIPMYLVMVQLHLLDTVFGLIVVYSSFATPFVLWIMGNYFQSIPFELEEAARIDGCSRMGALFRVILPLARPGLLAMMLFAFLIAWDEFLYALIFTSTAASKTIPVAISEFTGRYTTNFGLQAAGGVLAALPPVIIAAIFQRQIVGGLSGGAVKG</sequence>
<dbReference type="SUPFAM" id="SSF161098">
    <property type="entry name" value="MetI-like"/>
    <property type="match status" value="1"/>
</dbReference>
<evidence type="ECO:0000256" key="2">
    <source>
        <dbReference type="ARBA" id="ARBA00022448"/>
    </source>
</evidence>
<evidence type="ECO:0000256" key="7">
    <source>
        <dbReference type="RuleBase" id="RU363032"/>
    </source>
</evidence>
<name>A0ABN2FZF0_9ACTN</name>
<reference evidence="9 10" key="1">
    <citation type="journal article" date="2019" name="Int. J. Syst. Evol. Microbiol.">
        <title>The Global Catalogue of Microorganisms (GCM) 10K type strain sequencing project: providing services to taxonomists for standard genome sequencing and annotation.</title>
        <authorList>
            <consortium name="The Broad Institute Genomics Platform"/>
            <consortium name="The Broad Institute Genome Sequencing Center for Infectious Disease"/>
            <person name="Wu L."/>
            <person name="Ma J."/>
        </authorList>
    </citation>
    <scope>NUCLEOTIDE SEQUENCE [LARGE SCALE GENOMIC DNA]</scope>
    <source>
        <strain evidence="9 10">JCM 14718</strain>
    </source>
</reference>
<protein>
    <submittedName>
        <fullName evidence="9">Carbohydrate ABC transporter permease</fullName>
    </submittedName>
</protein>
<keyword evidence="6 7" id="KW-0472">Membrane</keyword>
<feature type="domain" description="ABC transmembrane type-1" evidence="8">
    <location>
        <begin position="79"/>
        <end position="270"/>
    </location>
</feature>
<keyword evidence="5 7" id="KW-1133">Transmembrane helix</keyword>
<dbReference type="Pfam" id="PF00528">
    <property type="entry name" value="BPD_transp_1"/>
    <property type="match status" value="1"/>
</dbReference>
<evidence type="ECO:0000256" key="4">
    <source>
        <dbReference type="ARBA" id="ARBA00022692"/>
    </source>
</evidence>
<keyword evidence="2 7" id="KW-0813">Transport</keyword>
<evidence type="ECO:0000256" key="3">
    <source>
        <dbReference type="ARBA" id="ARBA00022475"/>
    </source>
</evidence>
<dbReference type="InterPro" id="IPR000515">
    <property type="entry name" value="MetI-like"/>
</dbReference>
<accession>A0ABN2FZF0</accession>
<evidence type="ECO:0000259" key="8">
    <source>
        <dbReference type="PROSITE" id="PS50928"/>
    </source>
</evidence>
<keyword evidence="4 7" id="KW-0812">Transmembrane</keyword>
<keyword evidence="3" id="KW-1003">Cell membrane</keyword>
<organism evidence="9 10">
    <name type="scientific">Fodinicola feengrottensis</name>
    <dbReference type="NCBI Taxonomy" id="435914"/>
    <lineage>
        <taxon>Bacteria</taxon>
        <taxon>Bacillati</taxon>
        <taxon>Actinomycetota</taxon>
        <taxon>Actinomycetes</taxon>
        <taxon>Mycobacteriales</taxon>
        <taxon>Fodinicola</taxon>
    </lineage>
</organism>
<evidence type="ECO:0000313" key="9">
    <source>
        <dbReference type="EMBL" id="GAA1662580.1"/>
    </source>
</evidence>
<keyword evidence="10" id="KW-1185">Reference proteome</keyword>
<dbReference type="PANTHER" id="PTHR32243">
    <property type="entry name" value="MALTOSE TRANSPORT SYSTEM PERMEASE-RELATED"/>
    <property type="match status" value="1"/>
</dbReference>
<evidence type="ECO:0000256" key="6">
    <source>
        <dbReference type="ARBA" id="ARBA00023136"/>
    </source>
</evidence>
<evidence type="ECO:0000313" key="10">
    <source>
        <dbReference type="Proteomes" id="UP001500618"/>
    </source>
</evidence>
<dbReference type="Proteomes" id="UP001500618">
    <property type="component" value="Unassembled WGS sequence"/>
</dbReference>
<feature type="transmembrane region" description="Helical" evidence="7">
    <location>
        <begin position="191"/>
        <end position="216"/>
    </location>
</feature>
<feature type="transmembrane region" description="Helical" evidence="7">
    <location>
        <begin position="12"/>
        <end position="34"/>
    </location>
</feature>
<evidence type="ECO:0000256" key="1">
    <source>
        <dbReference type="ARBA" id="ARBA00004651"/>
    </source>
</evidence>
<feature type="transmembrane region" description="Helical" evidence="7">
    <location>
        <begin position="249"/>
        <end position="270"/>
    </location>
</feature>
<gene>
    <name evidence="9" type="ORF">GCM10009765_10060</name>
</gene>
<feature type="transmembrane region" description="Helical" evidence="7">
    <location>
        <begin position="148"/>
        <end position="170"/>
    </location>
</feature>
<feature type="transmembrane region" description="Helical" evidence="7">
    <location>
        <begin position="116"/>
        <end position="136"/>
    </location>
</feature>
<dbReference type="CDD" id="cd06261">
    <property type="entry name" value="TM_PBP2"/>
    <property type="match status" value="1"/>
</dbReference>
<comment type="subcellular location">
    <subcellularLocation>
        <location evidence="1 7">Cell membrane</location>
        <topology evidence="1 7">Multi-pass membrane protein</topology>
    </subcellularLocation>
</comment>
<proteinExistence type="inferred from homology"/>
<dbReference type="PANTHER" id="PTHR32243:SF18">
    <property type="entry name" value="INNER MEMBRANE ABC TRANSPORTER PERMEASE PROTEIN YCJP"/>
    <property type="match status" value="1"/>
</dbReference>
<feature type="transmembrane region" description="Helical" evidence="7">
    <location>
        <begin position="79"/>
        <end position="104"/>
    </location>
</feature>
<dbReference type="InterPro" id="IPR050901">
    <property type="entry name" value="BP-dep_ABC_trans_perm"/>
</dbReference>
<dbReference type="Gene3D" id="1.10.3720.10">
    <property type="entry name" value="MetI-like"/>
    <property type="match status" value="1"/>
</dbReference>
<evidence type="ECO:0000256" key="5">
    <source>
        <dbReference type="ARBA" id="ARBA00022989"/>
    </source>
</evidence>
<comment type="caution">
    <text evidence="9">The sequence shown here is derived from an EMBL/GenBank/DDBJ whole genome shotgun (WGS) entry which is preliminary data.</text>
</comment>
<comment type="similarity">
    <text evidence="7">Belongs to the binding-protein-dependent transport system permease family.</text>
</comment>
<dbReference type="PROSITE" id="PS50928">
    <property type="entry name" value="ABC_TM1"/>
    <property type="match status" value="1"/>
</dbReference>